<dbReference type="InterPro" id="IPR003607">
    <property type="entry name" value="HD/PDEase_dom"/>
</dbReference>
<feature type="domain" description="HD-GYP" evidence="2">
    <location>
        <begin position="337"/>
        <end position="525"/>
    </location>
</feature>
<name>A0A6M1T1L7_9BACT</name>
<organism evidence="3 4">
    <name type="scientific">Fodinibius halophilus</name>
    <dbReference type="NCBI Taxonomy" id="1736908"/>
    <lineage>
        <taxon>Bacteria</taxon>
        <taxon>Pseudomonadati</taxon>
        <taxon>Balneolota</taxon>
        <taxon>Balneolia</taxon>
        <taxon>Balneolales</taxon>
        <taxon>Balneolaceae</taxon>
        <taxon>Fodinibius</taxon>
    </lineage>
</organism>
<dbReference type="EMBL" id="JAALLS010000006">
    <property type="protein sequence ID" value="NGP87897.1"/>
    <property type="molecule type" value="Genomic_DNA"/>
</dbReference>
<dbReference type="InterPro" id="IPR037522">
    <property type="entry name" value="HD_GYP_dom"/>
</dbReference>
<dbReference type="Proteomes" id="UP000479132">
    <property type="component" value="Unassembled WGS sequence"/>
</dbReference>
<dbReference type="PROSITE" id="PS51832">
    <property type="entry name" value="HD_GYP"/>
    <property type="match status" value="1"/>
</dbReference>
<dbReference type="SUPFAM" id="SSF109604">
    <property type="entry name" value="HD-domain/PDEase-like"/>
    <property type="match status" value="1"/>
</dbReference>
<gene>
    <name evidence="3" type="ORF">G3569_06000</name>
</gene>
<accession>A0A6M1T1L7</accession>
<reference evidence="3 4" key="1">
    <citation type="submission" date="2020-02" db="EMBL/GenBank/DDBJ databases">
        <title>Aliifodinibius halophilus 2W32, complete genome.</title>
        <authorList>
            <person name="Li Y."/>
            <person name="Wu S."/>
        </authorList>
    </citation>
    <scope>NUCLEOTIDE SEQUENCE [LARGE SCALE GENOMIC DNA]</scope>
    <source>
        <strain evidence="3 4">2W32</strain>
    </source>
</reference>
<keyword evidence="1" id="KW-0175">Coiled coil</keyword>
<evidence type="ECO:0000256" key="1">
    <source>
        <dbReference type="SAM" id="Coils"/>
    </source>
</evidence>
<sequence>MKDVKSYVQTIAKRLGSAFSLEDFELEDELEFWALAAEYLSRSDSPKFHETAEWMDILYNAPVHFVYLKDEKGKLKLQHRSVLTENLESKFSLSKLNSTERSEKVAQFERRLDNLEKRVVISEEMKEMGGASFPIGHCHRIPLFNEDEFCGMYCTGPYVENPSGIIPRLSIIGRILSKWLTECDKQDAKTETTGRGLEEELSSLESEGLEITGYANVLLGHLTGVKGAESAALVDLSEPKVVAKANMADNFVANIQYFDGDKESVEDLTDYLEDQLDLHDGEDQLVIEPLNTLSPSVFLVLTLKGEQKETFKSSVNYDVIIETLLQLLRYQDQNKHITSRITETYYQMLREIEQKRDKTAHHTDRVMALCNAFGDYFGMGEEEKENILMTAKLHDIGYLSLRQNAKKRTVGSDLEHPVLGYKLVRHLSLNENIKQGISTHHEWVDGSGTPNGIEGDEIVWTGKVVGLFEFIAQFIESNKGNDSKTGEDWLDELTSMLIERADIQFDMILIPTAVEMLNDFSWNDLCELGEGT</sequence>
<protein>
    <submittedName>
        <fullName evidence="3">HD domain-containing protein</fullName>
    </submittedName>
</protein>
<dbReference type="InterPro" id="IPR052020">
    <property type="entry name" value="Cyclic_di-GMP/3'3'-cGAMP_PDE"/>
</dbReference>
<evidence type="ECO:0000313" key="4">
    <source>
        <dbReference type="Proteomes" id="UP000479132"/>
    </source>
</evidence>
<dbReference type="RefSeq" id="WP_165267088.1">
    <property type="nucleotide sequence ID" value="NZ_JAALLS010000006.1"/>
</dbReference>
<keyword evidence="4" id="KW-1185">Reference proteome</keyword>
<comment type="caution">
    <text evidence="3">The sequence shown here is derived from an EMBL/GenBank/DDBJ whole genome shotgun (WGS) entry which is preliminary data.</text>
</comment>
<evidence type="ECO:0000313" key="3">
    <source>
        <dbReference type="EMBL" id="NGP87897.1"/>
    </source>
</evidence>
<evidence type="ECO:0000259" key="2">
    <source>
        <dbReference type="PROSITE" id="PS51832"/>
    </source>
</evidence>
<dbReference type="Pfam" id="PF13487">
    <property type="entry name" value="HD_5"/>
    <property type="match status" value="1"/>
</dbReference>
<feature type="coiled-coil region" evidence="1">
    <location>
        <begin position="98"/>
        <end position="125"/>
    </location>
</feature>
<dbReference type="PANTHER" id="PTHR45228">
    <property type="entry name" value="CYCLIC DI-GMP PHOSPHODIESTERASE TM_0186-RELATED"/>
    <property type="match status" value="1"/>
</dbReference>
<dbReference type="AlphaFoldDB" id="A0A6M1T1L7"/>
<dbReference type="CDD" id="cd00077">
    <property type="entry name" value="HDc"/>
    <property type="match status" value="1"/>
</dbReference>
<proteinExistence type="predicted"/>
<dbReference type="Gene3D" id="1.10.3210.10">
    <property type="entry name" value="Hypothetical protein af1432"/>
    <property type="match status" value="1"/>
</dbReference>